<dbReference type="AlphaFoldDB" id="A0A6A3LC40"/>
<dbReference type="SUPFAM" id="SSF56219">
    <property type="entry name" value="DNase I-like"/>
    <property type="match status" value="1"/>
</dbReference>
<accession>A0A6A3LC40</accession>
<gene>
    <name evidence="3" type="ORF">PR001_g15359</name>
</gene>
<dbReference type="GO" id="GO:0003824">
    <property type="term" value="F:catalytic activity"/>
    <property type="evidence" value="ECO:0007669"/>
    <property type="project" value="InterPro"/>
</dbReference>
<sequence>MEVDESVALLEDATTAEDENDAPYAFAEESDCDDFGNVTVVGTDGHGGAVLQKGTGKRDCLQRTDTDADEDMEEEDAQQGATLTTEYATSCKKELRGSSKAAARSNTSIKATAIPRLLRRSKLTTSAAVQKGGTPKGTQTSITRFVHATPTMQSEPPVGSRQTLAPADVAVSCGDEYIPETPESDEEVIIGETKIGTGDGDKDLPIQIGQWLASFNGREVRVAPNGQCAFLAMIATTINHKATELKNTVEVVDDTTDLKWHVYTLMMVNLRKDVELRLIDPIQECAKLHPGQPQYTSAQGATAALFAHYDAARRRSASAQVQASYWAGPHELRAMAQYLREPILVFDVNAAWDAHVQRYIYGQHRMTDGSDHESGYGVALTDRQATEYLRSCWTQHVVPTFVVLKHHERHFYGVSHDELFLKWRAEGDPAFTTGITSDYEWKVRVNVLTVHEREADLMTINQLADRAEVNSLLIKRCDMRTRLDIVHARMGLPTLEQTDVGIDWNVLLDSEAMSIHEAYGLDRYATSSQSEPEEDGDEHKAPRGRRQCGLREYFSARIAVEDRVEDIRNLFTEHRKETVKQRKQRERDCAAAQKLNTIHATDQTFGLLTQNVNGLGATDKACDHWFQSFGERDDHGRLDVIALQETHVEREDVDKYRRGFARRWGFRSGSGQPDHSFWAPSQNTKGGVAVLVDPYGSFKDAKPYLEDRWSPHFMAIRGTLDGTAVTICNIYAPHIPGPREAFYTALHDITFEKGDLLFIGGDFNCTLDEAADRSYQGTKGDHDSAALRSLLTVWGALDPIAIARPKSWDAEGLKRHQAETHTYQYTVAGVGAASSRLDRWYVSAGALAWTATWNTMQLGPEADHYGAKLHVRSPDDPIRIQRPSRLHPVPKFAETAVKTATQQLLKDFTAVIDQGGGAGSDGSCGEVGRS</sequence>
<dbReference type="InterPro" id="IPR036691">
    <property type="entry name" value="Endo/exonu/phosph_ase_sf"/>
</dbReference>
<comment type="caution">
    <text evidence="3">The sequence shown here is derived from an EMBL/GenBank/DDBJ whole genome shotgun (WGS) entry which is preliminary data.</text>
</comment>
<evidence type="ECO:0000259" key="2">
    <source>
        <dbReference type="Pfam" id="PF03372"/>
    </source>
</evidence>
<feature type="domain" description="Endonuclease/exonuclease/phosphatase" evidence="2">
    <location>
        <begin position="608"/>
        <end position="847"/>
    </location>
</feature>
<organism evidence="3 4">
    <name type="scientific">Phytophthora rubi</name>
    <dbReference type="NCBI Taxonomy" id="129364"/>
    <lineage>
        <taxon>Eukaryota</taxon>
        <taxon>Sar</taxon>
        <taxon>Stramenopiles</taxon>
        <taxon>Oomycota</taxon>
        <taxon>Peronosporomycetes</taxon>
        <taxon>Peronosporales</taxon>
        <taxon>Peronosporaceae</taxon>
        <taxon>Phytophthora</taxon>
    </lineage>
</organism>
<feature type="region of interest" description="Disordered" evidence="1">
    <location>
        <begin position="523"/>
        <end position="544"/>
    </location>
</feature>
<evidence type="ECO:0000313" key="4">
    <source>
        <dbReference type="Proteomes" id="UP000429607"/>
    </source>
</evidence>
<feature type="compositionally biased region" description="Basic and acidic residues" evidence="1">
    <location>
        <begin position="56"/>
        <end position="66"/>
    </location>
</feature>
<dbReference type="Pfam" id="PF03372">
    <property type="entry name" value="Exo_endo_phos"/>
    <property type="match status" value="1"/>
</dbReference>
<protein>
    <recommendedName>
        <fullName evidence="2">Endonuclease/exonuclease/phosphatase domain-containing protein</fullName>
    </recommendedName>
</protein>
<evidence type="ECO:0000313" key="3">
    <source>
        <dbReference type="EMBL" id="KAE9013644.1"/>
    </source>
</evidence>
<evidence type="ECO:0000256" key="1">
    <source>
        <dbReference type="SAM" id="MobiDB-lite"/>
    </source>
</evidence>
<feature type="compositionally biased region" description="Acidic residues" evidence="1">
    <location>
        <begin position="67"/>
        <end position="77"/>
    </location>
</feature>
<proteinExistence type="predicted"/>
<reference evidence="3 4" key="1">
    <citation type="submission" date="2018-09" db="EMBL/GenBank/DDBJ databases">
        <title>Genomic investigation of the strawberry pathogen Phytophthora fragariae indicates pathogenicity is determined by transcriptional variation in three key races.</title>
        <authorList>
            <person name="Adams T.M."/>
            <person name="Armitage A.D."/>
            <person name="Sobczyk M.K."/>
            <person name="Bates H.J."/>
            <person name="Dunwell J.M."/>
            <person name="Nellist C.F."/>
            <person name="Harrison R.J."/>
        </authorList>
    </citation>
    <scope>NUCLEOTIDE SEQUENCE [LARGE SCALE GENOMIC DNA]</scope>
    <source>
        <strain evidence="3 4">SCRP249</strain>
    </source>
</reference>
<name>A0A6A3LC40_9STRA</name>
<feature type="region of interest" description="Disordered" evidence="1">
    <location>
        <begin position="45"/>
        <end position="83"/>
    </location>
</feature>
<dbReference type="InterPro" id="IPR005135">
    <property type="entry name" value="Endo/exonuclease/phosphatase"/>
</dbReference>
<dbReference type="EMBL" id="QXFV01001152">
    <property type="protein sequence ID" value="KAE9013644.1"/>
    <property type="molecule type" value="Genomic_DNA"/>
</dbReference>
<dbReference type="Gene3D" id="3.60.10.10">
    <property type="entry name" value="Endonuclease/exonuclease/phosphatase"/>
    <property type="match status" value="1"/>
</dbReference>
<dbReference type="Proteomes" id="UP000429607">
    <property type="component" value="Unassembled WGS sequence"/>
</dbReference>
<feature type="region of interest" description="Disordered" evidence="1">
    <location>
        <begin position="1"/>
        <end position="20"/>
    </location>
</feature>